<evidence type="ECO:0000313" key="1">
    <source>
        <dbReference type="EMBL" id="KAG5165486.1"/>
    </source>
</evidence>
<dbReference type="EMBL" id="JAFIQS010000009">
    <property type="protein sequence ID" value="KAG5165486.1"/>
    <property type="molecule type" value="Genomic_DNA"/>
</dbReference>
<organism evidence="1">
    <name type="scientific">Psilocybe cubensis</name>
    <name type="common">Psychedelic mushroom</name>
    <name type="synonym">Stropharia cubensis</name>
    <dbReference type="NCBI Taxonomy" id="181762"/>
    <lineage>
        <taxon>Eukaryota</taxon>
        <taxon>Fungi</taxon>
        <taxon>Dikarya</taxon>
        <taxon>Basidiomycota</taxon>
        <taxon>Agaricomycotina</taxon>
        <taxon>Agaricomycetes</taxon>
        <taxon>Agaricomycetidae</taxon>
        <taxon>Agaricales</taxon>
        <taxon>Agaricineae</taxon>
        <taxon>Strophariaceae</taxon>
        <taxon>Psilocybe</taxon>
    </lineage>
</organism>
<gene>
    <name evidence="1" type="ORF">JR316_009065</name>
</gene>
<accession>A0A8H8CHA9</accession>
<reference evidence="1" key="1">
    <citation type="submission" date="2021-02" db="EMBL/GenBank/DDBJ databases">
        <title>Psilocybe cubensis genome.</title>
        <authorList>
            <person name="Mckernan K.J."/>
            <person name="Crawford S."/>
            <person name="Trippe A."/>
            <person name="Kane L.T."/>
            <person name="Mclaughlin S."/>
        </authorList>
    </citation>
    <scope>NUCLEOTIDE SEQUENCE [LARGE SCALE GENOMIC DNA]</scope>
    <source>
        <strain evidence="1">MGC-MH-2018</strain>
    </source>
</reference>
<dbReference type="AlphaFoldDB" id="A0A8H8CHA9"/>
<protein>
    <submittedName>
        <fullName evidence="1">Uncharacterized protein</fullName>
    </submittedName>
</protein>
<sequence>MHRPEELTIYSRNDYIQLTHPAGLLINGTFTHGSGPQIIKQISIQLDISRTYSTSLSALPSSLTSLLQLKTDEDTLQYFNDDIGGRIFPSLRFLKLTPLSAKSVNDLEHLWEFLNQQLCGGSPVSVLDLTRLRPLQVYGIAVNYMESRVGLAKMRWVLPQRVPMSLGQLEESGRLDAFRSRKADLLRQETQSVDIDEAAVVFSFDIMSKDIMIWDC</sequence>
<name>A0A8H8CHA9_PSICU</name>
<dbReference type="OrthoDB" id="2979028at2759"/>
<proteinExistence type="predicted"/>
<comment type="caution">
    <text evidence="1">The sequence shown here is derived from an EMBL/GenBank/DDBJ whole genome shotgun (WGS) entry which is preliminary data.</text>
</comment>